<reference evidence="1 2" key="2">
    <citation type="submission" date="2020-09" db="EMBL/GenBank/DDBJ databases">
        <authorList>
            <person name="Chen F.-J."/>
            <person name="Lee Y.-T."/>
        </authorList>
    </citation>
    <scope>NUCLEOTIDE SEQUENCE [LARGE SCALE GENOMIC DNA]</scope>
    <source>
        <strain evidence="1 2">AS73</strain>
    </source>
</reference>
<protein>
    <submittedName>
        <fullName evidence="1">Uncharacterized protein</fullName>
    </submittedName>
</protein>
<dbReference type="Proteomes" id="UP000516862">
    <property type="component" value="Chromosome"/>
</dbReference>
<gene>
    <name evidence="1" type="ORF">IC796_09595</name>
</gene>
<proteinExistence type="predicted"/>
<organism evidence="1 2">
    <name type="scientific">Acinetobacter seifertii</name>
    <dbReference type="NCBI Taxonomy" id="1530123"/>
    <lineage>
        <taxon>Bacteria</taxon>
        <taxon>Pseudomonadati</taxon>
        <taxon>Pseudomonadota</taxon>
        <taxon>Gammaproteobacteria</taxon>
        <taxon>Moraxellales</taxon>
        <taxon>Moraxellaceae</taxon>
        <taxon>Acinetobacter</taxon>
        <taxon>Acinetobacter calcoaceticus/baumannii complex</taxon>
    </lineage>
</organism>
<evidence type="ECO:0000313" key="2">
    <source>
        <dbReference type="Proteomes" id="UP000516862"/>
    </source>
</evidence>
<evidence type="ECO:0000313" key="1">
    <source>
        <dbReference type="EMBL" id="QNX07074.1"/>
    </source>
</evidence>
<dbReference type="EMBL" id="CP061561">
    <property type="protein sequence ID" value="QNX07074.1"/>
    <property type="molecule type" value="Genomic_DNA"/>
</dbReference>
<accession>A0A7H2PW41</accession>
<sequence>MGRLTKLDLSYRYVCLFSLLIASLNFSQISFAEDLSKDKWRIESAVNKTYENGRKTVELRATKGVTINGLNRTGFVGDFFI</sequence>
<reference evidence="2" key="1">
    <citation type="submission" date="2020-09" db="EMBL/GenBank/DDBJ databases">
        <title>Clinical and molecular characterization of Acinetobacter seifertii in Taiwan.</title>
        <authorList>
            <person name="Li L.-H."/>
            <person name="Yang Y.-S."/>
            <person name="Sun J.-R."/>
            <person name="Huang T.-W."/>
            <person name="Huang W.-C."/>
            <person name="Wang Y.-C."/>
            <person name="Kuo T.-H."/>
            <person name="Kuo S.-C."/>
            <person name="Chen T.-L."/>
        </authorList>
    </citation>
    <scope>NUCLEOTIDE SEQUENCE [LARGE SCALE GENOMIC DNA]</scope>
    <source>
        <strain evidence="2">AS73</strain>
    </source>
</reference>
<name>A0A7H2PW41_9GAMM</name>
<dbReference type="RefSeq" id="WP_151809650.1">
    <property type="nucleotide sequence ID" value="NZ_BKQQ01000196.1"/>
</dbReference>
<dbReference type="AlphaFoldDB" id="A0A7H2PW41"/>